<dbReference type="AlphaFoldDB" id="A0AAW1IIT6"/>
<gene>
    <name evidence="3" type="ORF">RND81_09G047900</name>
</gene>
<dbReference type="SUPFAM" id="SSF52540">
    <property type="entry name" value="P-loop containing nucleoside triphosphate hydrolases"/>
    <property type="match status" value="1"/>
</dbReference>
<sequence length="254" mass="28609">MLLDPKYAEEIVSVISIVGFGGLGKTTLAQLVFNDERVKKHFDLAKWACVREVNDHKEVLGKILKALSDHMSYNDLSREQIQSQIREAVKEKKFLLVLDDIWLDLISLLQCGNRGSKIVVTTRSDVVASVVGTVPEPYKLGLLTPEESWTLFKLLAFRKGQEESNPTLAQIGKEIVGNCGNVPLGIRVVGSLLYSKHTEKEWELFRDAQLSKAKLVDLGNIMPVLKLIYDYLPSALKQCFAYCSFIFVPKRLRV</sequence>
<dbReference type="GO" id="GO:0006952">
    <property type="term" value="P:defense response"/>
    <property type="evidence" value="ECO:0007669"/>
    <property type="project" value="UniProtKB-KW"/>
</dbReference>
<dbReference type="Pfam" id="PF00931">
    <property type="entry name" value="NB-ARC"/>
    <property type="match status" value="1"/>
</dbReference>
<dbReference type="Proteomes" id="UP001443914">
    <property type="component" value="Unassembled WGS sequence"/>
</dbReference>
<proteinExistence type="predicted"/>
<dbReference type="InterPro" id="IPR042197">
    <property type="entry name" value="Apaf_helical"/>
</dbReference>
<organism evidence="3 4">
    <name type="scientific">Saponaria officinalis</name>
    <name type="common">Common soapwort</name>
    <name type="synonym">Lychnis saponaria</name>
    <dbReference type="NCBI Taxonomy" id="3572"/>
    <lineage>
        <taxon>Eukaryota</taxon>
        <taxon>Viridiplantae</taxon>
        <taxon>Streptophyta</taxon>
        <taxon>Embryophyta</taxon>
        <taxon>Tracheophyta</taxon>
        <taxon>Spermatophyta</taxon>
        <taxon>Magnoliopsida</taxon>
        <taxon>eudicotyledons</taxon>
        <taxon>Gunneridae</taxon>
        <taxon>Pentapetalae</taxon>
        <taxon>Caryophyllales</taxon>
        <taxon>Caryophyllaceae</taxon>
        <taxon>Caryophylleae</taxon>
        <taxon>Saponaria</taxon>
    </lineage>
</organism>
<evidence type="ECO:0000313" key="4">
    <source>
        <dbReference type="Proteomes" id="UP001443914"/>
    </source>
</evidence>
<evidence type="ECO:0000313" key="3">
    <source>
        <dbReference type="EMBL" id="KAK9689270.1"/>
    </source>
</evidence>
<dbReference type="InterPro" id="IPR027417">
    <property type="entry name" value="P-loop_NTPase"/>
</dbReference>
<dbReference type="GO" id="GO:0043531">
    <property type="term" value="F:ADP binding"/>
    <property type="evidence" value="ECO:0007669"/>
    <property type="project" value="InterPro"/>
</dbReference>
<dbReference type="PANTHER" id="PTHR36766:SF70">
    <property type="entry name" value="DISEASE RESISTANCE PROTEIN RGA4"/>
    <property type="match status" value="1"/>
</dbReference>
<keyword evidence="4" id="KW-1185">Reference proteome</keyword>
<dbReference type="Gene3D" id="3.40.50.300">
    <property type="entry name" value="P-loop containing nucleotide triphosphate hydrolases"/>
    <property type="match status" value="1"/>
</dbReference>
<dbReference type="Gene3D" id="1.10.8.430">
    <property type="entry name" value="Helical domain of apoptotic protease-activating factors"/>
    <property type="match status" value="1"/>
</dbReference>
<keyword evidence="1" id="KW-0611">Plant defense</keyword>
<comment type="caution">
    <text evidence="3">The sequence shown here is derived from an EMBL/GenBank/DDBJ whole genome shotgun (WGS) entry which is preliminary data.</text>
</comment>
<dbReference type="PANTHER" id="PTHR36766">
    <property type="entry name" value="PLANT BROAD-SPECTRUM MILDEW RESISTANCE PROTEIN RPW8"/>
    <property type="match status" value="1"/>
</dbReference>
<dbReference type="EMBL" id="JBDFQZ010000009">
    <property type="protein sequence ID" value="KAK9689270.1"/>
    <property type="molecule type" value="Genomic_DNA"/>
</dbReference>
<accession>A0AAW1IIT6</accession>
<dbReference type="InterPro" id="IPR002182">
    <property type="entry name" value="NB-ARC"/>
</dbReference>
<evidence type="ECO:0000256" key="1">
    <source>
        <dbReference type="ARBA" id="ARBA00022821"/>
    </source>
</evidence>
<reference evidence="3" key="1">
    <citation type="submission" date="2024-03" db="EMBL/GenBank/DDBJ databases">
        <title>WGS assembly of Saponaria officinalis var. Norfolk2.</title>
        <authorList>
            <person name="Jenkins J."/>
            <person name="Shu S."/>
            <person name="Grimwood J."/>
            <person name="Barry K."/>
            <person name="Goodstein D."/>
            <person name="Schmutz J."/>
            <person name="Leebens-Mack J."/>
            <person name="Osbourn A."/>
        </authorList>
    </citation>
    <scope>NUCLEOTIDE SEQUENCE [LARGE SCALE GENOMIC DNA]</scope>
    <source>
        <strain evidence="3">JIC</strain>
    </source>
</reference>
<evidence type="ECO:0000259" key="2">
    <source>
        <dbReference type="Pfam" id="PF00931"/>
    </source>
</evidence>
<name>A0AAW1IIT6_SAPOF</name>
<dbReference type="PRINTS" id="PR00364">
    <property type="entry name" value="DISEASERSIST"/>
</dbReference>
<feature type="domain" description="NB-ARC" evidence="2">
    <location>
        <begin position="12"/>
        <end position="159"/>
    </location>
</feature>
<protein>
    <recommendedName>
        <fullName evidence="2">NB-ARC domain-containing protein</fullName>
    </recommendedName>
</protein>